<dbReference type="InterPro" id="IPR029467">
    <property type="entry name" value="Cyt_c7-like"/>
</dbReference>
<evidence type="ECO:0000259" key="1">
    <source>
        <dbReference type="Pfam" id="PF14522"/>
    </source>
</evidence>
<feature type="domain" description="Cytochrome c7-like" evidence="1">
    <location>
        <begin position="154"/>
        <end position="214"/>
    </location>
</feature>
<dbReference type="PROSITE" id="PS51257">
    <property type="entry name" value="PROKAR_LIPOPROTEIN"/>
    <property type="match status" value="1"/>
</dbReference>
<dbReference type="NCBIfam" id="TIGR04257">
    <property type="entry name" value="nanowire_3heme"/>
    <property type="match status" value="1"/>
</dbReference>
<evidence type="ECO:0000313" key="3">
    <source>
        <dbReference type="Proteomes" id="UP000886674"/>
    </source>
</evidence>
<dbReference type="InterPro" id="IPR026352">
    <property type="entry name" value="Nanowire_3heme"/>
</dbReference>
<protein>
    <recommendedName>
        <fullName evidence="1">Cytochrome c7-like domain-containing protein</fullName>
    </recommendedName>
</protein>
<proteinExistence type="predicted"/>
<sequence>MAEKLRLGTRVMKVALVLSLVLIVAACSTKTKQLFFDIQPPTAKELAEQELKKQAALIEAQSEELQKNHAAGSKGMLFNLPDDKAPRPEIESVMEWDRVKKLLPKDYKKNIDWSAALEQGLIRPRPGEDPRALWATAFQWDFVIKGEEPEDDAFFPHSAHTQWLGCRNCHNPSLYPYKRNPATMKEMKKKGVSCGACHGKKKVSFSLKACDRCHLNSDEDDEEE</sequence>
<gene>
    <name evidence="2" type="ORF">JAY77_15195</name>
</gene>
<dbReference type="Proteomes" id="UP000886674">
    <property type="component" value="Unassembled WGS sequence"/>
</dbReference>
<organism evidence="2 3">
    <name type="scientific">Candidatus Thiodiazotropha taylori</name>
    <dbReference type="NCBI Taxonomy" id="2792791"/>
    <lineage>
        <taxon>Bacteria</taxon>
        <taxon>Pseudomonadati</taxon>
        <taxon>Pseudomonadota</taxon>
        <taxon>Gammaproteobacteria</taxon>
        <taxon>Chromatiales</taxon>
        <taxon>Sedimenticolaceae</taxon>
        <taxon>Candidatus Thiodiazotropha</taxon>
    </lineage>
</organism>
<dbReference type="InterPro" id="IPR036280">
    <property type="entry name" value="Multihaem_cyt_sf"/>
</dbReference>
<comment type="caution">
    <text evidence="2">The sequence shown here is derived from an EMBL/GenBank/DDBJ whole genome shotgun (WGS) entry which is preliminary data.</text>
</comment>
<dbReference type="SUPFAM" id="SSF48695">
    <property type="entry name" value="Multiheme cytochromes"/>
    <property type="match status" value="1"/>
</dbReference>
<dbReference type="EMBL" id="JAEPCR010000069">
    <property type="protein sequence ID" value="MCG7979476.1"/>
    <property type="molecule type" value="Genomic_DNA"/>
</dbReference>
<dbReference type="Gene3D" id="3.90.10.10">
    <property type="entry name" value="Cytochrome C3"/>
    <property type="match status" value="1"/>
</dbReference>
<dbReference type="AlphaFoldDB" id="A0A9E4NLH6"/>
<evidence type="ECO:0000313" key="2">
    <source>
        <dbReference type="EMBL" id="MCG7979476.1"/>
    </source>
</evidence>
<name>A0A9E4NLH6_9GAMM</name>
<accession>A0A9E4NLH6</accession>
<reference evidence="2" key="1">
    <citation type="journal article" date="2021" name="Proc. Natl. Acad. Sci. U.S.A.">
        <title>Global biogeography of chemosynthetic symbionts reveals both localized and globally distributed symbiont groups. .</title>
        <authorList>
            <person name="Osvatic J.T."/>
            <person name="Wilkins L.G.E."/>
            <person name="Leibrecht L."/>
            <person name="Leray M."/>
            <person name="Zauner S."/>
            <person name="Polzin J."/>
            <person name="Camacho Y."/>
            <person name="Gros O."/>
            <person name="van Gils J.A."/>
            <person name="Eisen J.A."/>
            <person name="Petersen J.M."/>
            <person name="Yuen B."/>
        </authorList>
    </citation>
    <scope>NUCLEOTIDE SEQUENCE</scope>
    <source>
        <strain evidence="2">MAGclacostrist055</strain>
    </source>
</reference>
<dbReference type="Pfam" id="PF14522">
    <property type="entry name" value="Cytochrome_C7"/>
    <property type="match status" value="1"/>
</dbReference>